<proteinExistence type="predicted"/>
<dbReference type="EMBL" id="CM000584">
    <property type="protein sequence ID" value="EWG45977.1"/>
    <property type="molecule type" value="Genomic_DNA"/>
</dbReference>
<organism evidence="1 2">
    <name type="scientific">Gibberella moniliformis (strain M3125 / FGSC 7600)</name>
    <name type="common">Maize ear and stalk rot fungus</name>
    <name type="synonym">Fusarium verticillioides</name>
    <dbReference type="NCBI Taxonomy" id="334819"/>
    <lineage>
        <taxon>Eukaryota</taxon>
        <taxon>Fungi</taxon>
        <taxon>Dikarya</taxon>
        <taxon>Ascomycota</taxon>
        <taxon>Pezizomycotina</taxon>
        <taxon>Sordariomycetes</taxon>
        <taxon>Hypocreomycetidae</taxon>
        <taxon>Hypocreales</taxon>
        <taxon>Nectriaceae</taxon>
        <taxon>Fusarium</taxon>
        <taxon>Fusarium fujikuroi species complex</taxon>
    </lineage>
</organism>
<reference evidence="1 2" key="1">
    <citation type="journal article" date="2010" name="Nature">
        <title>Comparative genomics reveals mobile pathogenicity chromosomes in Fusarium.</title>
        <authorList>
            <person name="Ma L.J."/>
            <person name="van der Does H.C."/>
            <person name="Borkovich K.A."/>
            <person name="Coleman J.J."/>
            <person name="Daboussi M.J."/>
            <person name="Di Pietro A."/>
            <person name="Dufresne M."/>
            <person name="Freitag M."/>
            <person name="Grabherr M."/>
            <person name="Henrissat B."/>
            <person name="Houterman P.M."/>
            <person name="Kang S."/>
            <person name="Shim W.B."/>
            <person name="Woloshuk C."/>
            <person name="Xie X."/>
            <person name="Xu J.R."/>
            <person name="Antoniw J."/>
            <person name="Baker S.E."/>
            <person name="Bluhm B.H."/>
            <person name="Breakspear A."/>
            <person name="Brown D.W."/>
            <person name="Butchko R.A."/>
            <person name="Chapman S."/>
            <person name="Coulson R."/>
            <person name="Coutinho P.M."/>
            <person name="Danchin E.G."/>
            <person name="Diener A."/>
            <person name="Gale L.R."/>
            <person name="Gardiner D.M."/>
            <person name="Goff S."/>
            <person name="Hammond-Kosack K.E."/>
            <person name="Hilburn K."/>
            <person name="Hua-Van A."/>
            <person name="Jonkers W."/>
            <person name="Kazan K."/>
            <person name="Kodira C.D."/>
            <person name="Koehrsen M."/>
            <person name="Kumar L."/>
            <person name="Lee Y.H."/>
            <person name="Li L."/>
            <person name="Manners J.M."/>
            <person name="Miranda-Saavedra D."/>
            <person name="Mukherjee M."/>
            <person name="Park G."/>
            <person name="Park J."/>
            <person name="Park S.Y."/>
            <person name="Proctor R.H."/>
            <person name="Regev A."/>
            <person name="Ruiz-Roldan M.C."/>
            <person name="Sain D."/>
            <person name="Sakthikumar S."/>
            <person name="Sykes S."/>
            <person name="Schwartz D.C."/>
            <person name="Turgeon B.G."/>
            <person name="Wapinski I."/>
            <person name="Yoder O."/>
            <person name="Young S."/>
            <person name="Zeng Q."/>
            <person name="Zhou S."/>
            <person name="Galagan J."/>
            <person name="Cuomo C.A."/>
            <person name="Kistler H.C."/>
            <person name="Rep M."/>
        </authorList>
    </citation>
    <scope>NUCLEOTIDE SEQUENCE [LARGE SCALE GENOMIC DNA]</scope>
    <source>
        <strain evidence="2">M3125 / FGSC 7600</strain>
    </source>
</reference>
<gene>
    <name evidence="1" type="ORF">FVEG_15900</name>
</gene>
<evidence type="ECO:0000313" key="1">
    <source>
        <dbReference type="EMBL" id="EWG45977.1"/>
    </source>
</evidence>
<accession>W7MMV6</accession>
<name>W7MMV6_GIBM7</name>
<keyword evidence="2" id="KW-1185">Reference proteome</keyword>
<dbReference type="EMBL" id="DS022249">
    <property type="protein sequence ID" value="EWG45977.1"/>
    <property type="molecule type" value="Genomic_DNA"/>
</dbReference>
<sequence>MYAPELKEKAFNSQMAQHLQAAHYSITTASPIHVNFTLHSKHSITNISFGNYHSHFFYQVSKGFPHDISDPEQKESLLVRLEDFRNSYPYGHLILKVSADLADEAPMYHQLNLQLISTMEVQKRVFEQRAWVFFDDARLYPSRSIARHFPSTAYIENEGDKLV</sequence>
<dbReference type="GeneID" id="30072776"/>
<dbReference type="VEuPathDB" id="FungiDB:FVEG_15900"/>
<evidence type="ECO:0000313" key="2">
    <source>
        <dbReference type="Proteomes" id="UP000009096"/>
    </source>
</evidence>
<dbReference type="RefSeq" id="XP_018752168.1">
    <property type="nucleotide sequence ID" value="XM_018905129.1"/>
</dbReference>
<dbReference type="Proteomes" id="UP000009096">
    <property type="component" value="Chromosome 7"/>
</dbReference>
<protein>
    <submittedName>
        <fullName evidence="1">Uncharacterized protein</fullName>
    </submittedName>
</protein>
<dbReference type="AlphaFoldDB" id="W7MMV6"/>
<dbReference type="KEGG" id="fvr:FVEG_15900"/>